<keyword evidence="1" id="KW-0732">Signal</keyword>
<protein>
    <recommendedName>
        <fullName evidence="5">Secreted protein</fullName>
    </recommendedName>
</protein>
<dbReference type="Proteomes" id="UP000886998">
    <property type="component" value="Unassembled WGS sequence"/>
</dbReference>
<organism evidence="2 4">
    <name type="scientific">Trichonephila inaurata madagascariensis</name>
    <dbReference type="NCBI Taxonomy" id="2747483"/>
    <lineage>
        <taxon>Eukaryota</taxon>
        <taxon>Metazoa</taxon>
        <taxon>Ecdysozoa</taxon>
        <taxon>Arthropoda</taxon>
        <taxon>Chelicerata</taxon>
        <taxon>Arachnida</taxon>
        <taxon>Araneae</taxon>
        <taxon>Araneomorphae</taxon>
        <taxon>Entelegynae</taxon>
        <taxon>Araneoidea</taxon>
        <taxon>Nephilidae</taxon>
        <taxon>Trichonephila</taxon>
        <taxon>Trichonephila inaurata</taxon>
    </lineage>
</organism>
<evidence type="ECO:0000313" key="2">
    <source>
        <dbReference type="EMBL" id="GFS58126.1"/>
    </source>
</evidence>
<proteinExistence type="predicted"/>
<accession>A0A8X6ISI1</accession>
<dbReference type="EMBL" id="BMAV01011653">
    <property type="protein sequence ID" value="GFY57662.1"/>
    <property type="molecule type" value="Genomic_DNA"/>
</dbReference>
<keyword evidence="4" id="KW-1185">Reference proteome</keyword>
<evidence type="ECO:0000313" key="3">
    <source>
        <dbReference type="EMBL" id="GFY57662.1"/>
    </source>
</evidence>
<evidence type="ECO:0000256" key="1">
    <source>
        <dbReference type="SAM" id="SignalP"/>
    </source>
</evidence>
<feature type="signal peptide" evidence="1">
    <location>
        <begin position="1"/>
        <end position="18"/>
    </location>
</feature>
<evidence type="ECO:0008006" key="5">
    <source>
        <dbReference type="Google" id="ProtNLM"/>
    </source>
</evidence>
<comment type="caution">
    <text evidence="2">The sequence shown here is derived from an EMBL/GenBank/DDBJ whole genome shotgun (WGS) entry which is preliminary data.</text>
</comment>
<dbReference type="EMBL" id="BMAV01027307">
    <property type="protein sequence ID" value="GFS58126.1"/>
    <property type="molecule type" value="Genomic_DNA"/>
</dbReference>
<name>A0A8X6ISI1_9ARAC</name>
<reference evidence="2" key="1">
    <citation type="submission" date="2020-08" db="EMBL/GenBank/DDBJ databases">
        <title>Multicomponent nature underlies the extraordinary mechanical properties of spider dragline silk.</title>
        <authorList>
            <person name="Kono N."/>
            <person name="Nakamura H."/>
            <person name="Mori M."/>
            <person name="Yoshida Y."/>
            <person name="Ohtoshi R."/>
            <person name="Malay A.D."/>
            <person name="Moran D.A.P."/>
            <person name="Tomita M."/>
            <person name="Numata K."/>
            <person name="Arakawa K."/>
        </authorList>
    </citation>
    <scope>NUCLEOTIDE SEQUENCE</scope>
</reference>
<evidence type="ECO:0000313" key="4">
    <source>
        <dbReference type="Proteomes" id="UP000886998"/>
    </source>
</evidence>
<feature type="chain" id="PRO_5036596899" description="Secreted protein" evidence="1">
    <location>
        <begin position="19"/>
        <end position="90"/>
    </location>
</feature>
<dbReference type="AlphaFoldDB" id="A0A8X6ISI1"/>
<sequence length="90" mass="9924">MLLLVMLVHEELLVSAYARSAFELLVSMYFTLGGGKMAHPGIELELGLGLILHVICRPVRQTALLKAKPVILPRMEGVTSSTVDFSFNLR</sequence>
<gene>
    <name evidence="2" type="ORF">TNIN_360281</name>
    <name evidence="3" type="ORF">TNIN_361691</name>
</gene>